<evidence type="ECO:0000256" key="2">
    <source>
        <dbReference type="ARBA" id="ARBA00022670"/>
    </source>
</evidence>
<dbReference type="Pfam" id="PF00082">
    <property type="entry name" value="Peptidase_S8"/>
    <property type="match status" value="1"/>
</dbReference>
<evidence type="ECO:0000256" key="7">
    <source>
        <dbReference type="PROSITE-ProRule" id="PRU01240"/>
    </source>
</evidence>
<dbReference type="Pfam" id="PF05922">
    <property type="entry name" value="Inhibitor_I9"/>
    <property type="match status" value="1"/>
</dbReference>
<proteinExistence type="inferred from homology"/>
<feature type="region of interest" description="Disordered" evidence="8">
    <location>
        <begin position="208"/>
        <end position="237"/>
    </location>
</feature>
<keyword evidence="2 7" id="KW-0645">Protease</keyword>
<dbReference type="CDD" id="cd02120">
    <property type="entry name" value="PA_subtilisin_like"/>
    <property type="match status" value="1"/>
</dbReference>
<dbReference type="InterPro" id="IPR034197">
    <property type="entry name" value="Peptidases_S8_3"/>
</dbReference>
<evidence type="ECO:0000256" key="8">
    <source>
        <dbReference type="SAM" id="MobiDB-lite"/>
    </source>
</evidence>
<evidence type="ECO:0000256" key="4">
    <source>
        <dbReference type="ARBA" id="ARBA00022801"/>
    </source>
</evidence>
<evidence type="ECO:0000259" key="10">
    <source>
        <dbReference type="Pfam" id="PF00082"/>
    </source>
</evidence>
<dbReference type="Pfam" id="PF17766">
    <property type="entry name" value="fn3_6"/>
    <property type="match status" value="1"/>
</dbReference>
<sequence>MASSTMQLHSLFILLSLLISISSAAAQASKHYVVYMGGSDHQHEDDEGGAEAAELAHLTLLSSIIPSDESERLSLIHSYNHAFKGFSALLTESEASLLSDLDEVVSVFPDPTLQLTTTRSWDFLDAQSGVGSHHTNGPDASAQDVIIGVIDTGVWPESLSFSDEGIGEIPSRWKGVCMEGHDFNKSNCNRKLIGARYYNVIEESSELKSKRISNKTRPRKGSGTPRDSIGHGTHTASTAAGAPVANASYFGIARGTARGGSPFSRLATYKACNEEGCSGANVLKAIDDAIKDGVDIISISISMSSIFQSDFLSDPIAIGAFHANQKGVMVVCSAGNEGPDLSTVVNSAPWIFTVAASTIDRAFLSTVVLGNGHILHGSGINFSNLTRSKMYPLAFGRDVAGTSVPLSEASNCYPGSLDAKKTAGKIIVCINTDPTVSRRIKKLVTESARAVGMLLIDEASKEVAFDTGAFPFSQLGGIEGMQILKYINSTKNPMATILPTMDIKRFKPAPVVASFSSRGPGQLTETILKPDVVAPGVGILAAMAPKGEEGIPLGMKPSNFAIKSGTSMACPHVAGIAAVLKSLHRNWSPSMIKSALMTTATMSNNLGKPFTNSTYNPASPLEVGAGEVSPLRAINPGLVYETTPQDYVYFLCYYGYKSKVIRSVAGPKSTCPKNSSEDLISDINYPSISIRSLQVRRSVRTVRRTVTNVGPANATYTVNVNSPAGLDVEVRPEKLVFDETTTKASFEVSFSSNGAAKGYNFGSLTWSHGLHSVQTVFAVNIM</sequence>
<organism evidence="13 14">
    <name type="scientific">Stephania cephalantha</name>
    <dbReference type="NCBI Taxonomy" id="152367"/>
    <lineage>
        <taxon>Eukaryota</taxon>
        <taxon>Viridiplantae</taxon>
        <taxon>Streptophyta</taxon>
        <taxon>Embryophyta</taxon>
        <taxon>Tracheophyta</taxon>
        <taxon>Spermatophyta</taxon>
        <taxon>Magnoliopsida</taxon>
        <taxon>Ranunculales</taxon>
        <taxon>Menispermaceae</taxon>
        <taxon>Menispermoideae</taxon>
        <taxon>Cissampelideae</taxon>
        <taxon>Stephania</taxon>
    </lineage>
</organism>
<evidence type="ECO:0000256" key="9">
    <source>
        <dbReference type="SAM" id="SignalP"/>
    </source>
</evidence>
<dbReference type="InterPro" id="IPR023828">
    <property type="entry name" value="Peptidase_S8_Ser-AS"/>
</dbReference>
<dbReference type="InterPro" id="IPR015500">
    <property type="entry name" value="Peptidase_S8_subtilisin-rel"/>
</dbReference>
<dbReference type="EMBL" id="JBBNAG010000002">
    <property type="protein sequence ID" value="KAK9156553.1"/>
    <property type="molecule type" value="Genomic_DNA"/>
</dbReference>
<evidence type="ECO:0000313" key="14">
    <source>
        <dbReference type="Proteomes" id="UP001419268"/>
    </source>
</evidence>
<feature type="domain" description="Subtilisin-like protease fibronectin type-III" evidence="12">
    <location>
        <begin position="682"/>
        <end position="779"/>
    </location>
</feature>
<accession>A0AAP0KPX9</accession>
<evidence type="ECO:0000313" key="13">
    <source>
        <dbReference type="EMBL" id="KAK9156553.1"/>
    </source>
</evidence>
<dbReference type="Gene3D" id="2.60.40.2310">
    <property type="match status" value="1"/>
</dbReference>
<feature type="active site" description="Charge relay system" evidence="6 7">
    <location>
        <position position="567"/>
    </location>
</feature>
<evidence type="ECO:0000256" key="5">
    <source>
        <dbReference type="ARBA" id="ARBA00022825"/>
    </source>
</evidence>
<reference evidence="13 14" key="1">
    <citation type="submission" date="2024-01" db="EMBL/GenBank/DDBJ databases">
        <title>Genome assemblies of Stephania.</title>
        <authorList>
            <person name="Yang L."/>
        </authorList>
    </citation>
    <scope>NUCLEOTIDE SEQUENCE [LARGE SCALE GENOMIC DNA]</scope>
    <source>
        <strain evidence="13">JXDWG</strain>
        <tissue evidence="13">Leaf</tissue>
    </source>
</reference>
<dbReference type="Gene3D" id="3.50.30.30">
    <property type="match status" value="1"/>
</dbReference>
<dbReference type="Gene3D" id="3.40.50.200">
    <property type="entry name" value="Peptidase S8/S53 domain"/>
    <property type="match status" value="1"/>
</dbReference>
<dbReference type="InterPro" id="IPR037045">
    <property type="entry name" value="S8pro/Inhibitor_I9_sf"/>
</dbReference>
<dbReference type="SUPFAM" id="SSF52743">
    <property type="entry name" value="Subtilisin-like"/>
    <property type="match status" value="1"/>
</dbReference>
<dbReference type="GO" id="GO:0006508">
    <property type="term" value="P:proteolysis"/>
    <property type="evidence" value="ECO:0007669"/>
    <property type="project" value="UniProtKB-KW"/>
</dbReference>
<keyword evidence="4 7" id="KW-0378">Hydrolase</keyword>
<dbReference type="CDD" id="cd04852">
    <property type="entry name" value="Peptidases_S8_3"/>
    <property type="match status" value="1"/>
</dbReference>
<dbReference type="Proteomes" id="UP001419268">
    <property type="component" value="Unassembled WGS sequence"/>
</dbReference>
<dbReference type="PANTHER" id="PTHR10795">
    <property type="entry name" value="PROPROTEIN CONVERTASE SUBTILISIN/KEXIN"/>
    <property type="match status" value="1"/>
</dbReference>
<keyword evidence="14" id="KW-1185">Reference proteome</keyword>
<keyword evidence="3 9" id="KW-0732">Signal</keyword>
<protein>
    <recommendedName>
        <fullName evidence="15">Subtilisin-like protease</fullName>
    </recommendedName>
</protein>
<feature type="chain" id="PRO_5043017123" description="Subtilisin-like protease" evidence="9">
    <location>
        <begin position="27"/>
        <end position="782"/>
    </location>
</feature>
<dbReference type="PRINTS" id="PR00723">
    <property type="entry name" value="SUBTILISIN"/>
</dbReference>
<dbReference type="GO" id="GO:0004252">
    <property type="term" value="F:serine-type endopeptidase activity"/>
    <property type="evidence" value="ECO:0007669"/>
    <property type="project" value="UniProtKB-UniRule"/>
</dbReference>
<dbReference type="PROSITE" id="PS51892">
    <property type="entry name" value="SUBTILASE"/>
    <property type="match status" value="1"/>
</dbReference>
<dbReference type="FunFam" id="3.40.50.200:FF:000006">
    <property type="entry name" value="Subtilisin-like protease SBT1.5"/>
    <property type="match status" value="1"/>
</dbReference>
<dbReference type="InterPro" id="IPR041469">
    <property type="entry name" value="Subtilisin-like_FN3"/>
</dbReference>
<feature type="domain" description="Inhibitor I9" evidence="11">
    <location>
        <begin position="32"/>
        <end position="115"/>
    </location>
</feature>
<comment type="similarity">
    <text evidence="1 7">Belongs to the peptidase S8 family.</text>
</comment>
<evidence type="ECO:0000259" key="12">
    <source>
        <dbReference type="Pfam" id="PF17766"/>
    </source>
</evidence>
<evidence type="ECO:0000256" key="1">
    <source>
        <dbReference type="ARBA" id="ARBA00011073"/>
    </source>
</evidence>
<feature type="signal peptide" evidence="9">
    <location>
        <begin position="1"/>
        <end position="26"/>
    </location>
</feature>
<dbReference type="InterPro" id="IPR036852">
    <property type="entry name" value="Peptidase_S8/S53_dom_sf"/>
</dbReference>
<dbReference type="InterPro" id="IPR045051">
    <property type="entry name" value="SBT"/>
</dbReference>
<evidence type="ECO:0000256" key="6">
    <source>
        <dbReference type="PIRSR" id="PIRSR615500-1"/>
    </source>
</evidence>
<evidence type="ECO:0000259" key="11">
    <source>
        <dbReference type="Pfam" id="PF05922"/>
    </source>
</evidence>
<feature type="compositionally biased region" description="Basic residues" evidence="8">
    <location>
        <begin position="210"/>
        <end position="220"/>
    </location>
</feature>
<evidence type="ECO:0008006" key="15">
    <source>
        <dbReference type="Google" id="ProtNLM"/>
    </source>
</evidence>
<dbReference type="InterPro" id="IPR000209">
    <property type="entry name" value="Peptidase_S8/S53_dom"/>
</dbReference>
<dbReference type="InterPro" id="IPR010259">
    <property type="entry name" value="S8pro/Inhibitor_I9"/>
</dbReference>
<gene>
    <name evidence="13" type="ORF">Scep_003127</name>
</gene>
<comment type="caution">
    <text evidence="13">The sequence shown here is derived from an EMBL/GenBank/DDBJ whole genome shotgun (WGS) entry which is preliminary data.</text>
</comment>
<dbReference type="PROSITE" id="PS00138">
    <property type="entry name" value="SUBTILASE_SER"/>
    <property type="match status" value="1"/>
</dbReference>
<dbReference type="AlphaFoldDB" id="A0AAP0KPX9"/>
<keyword evidence="5 7" id="KW-0720">Serine protease</keyword>
<dbReference type="Gene3D" id="3.30.70.80">
    <property type="entry name" value="Peptidase S8 propeptide/proteinase inhibitor I9"/>
    <property type="match status" value="1"/>
</dbReference>
<evidence type="ECO:0000256" key="3">
    <source>
        <dbReference type="ARBA" id="ARBA00022729"/>
    </source>
</evidence>
<feature type="active site" description="Charge relay system" evidence="6 7">
    <location>
        <position position="151"/>
    </location>
</feature>
<name>A0AAP0KPX9_9MAGN</name>
<feature type="active site" description="Charge relay system" evidence="6 7">
    <location>
        <position position="231"/>
    </location>
</feature>
<feature type="domain" description="Peptidase S8/S53" evidence="10">
    <location>
        <begin position="143"/>
        <end position="604"/>
    </location>
</feature>